<dbReference type="EMBL" id="HG810023">
    <property type="protein sequence ID" value="CDN39338.1"/>
    <property type="molecule type" value="Genomic_DNA"/>
</dbReference>
<evidence type="ECO:0000313" key="1">
    <source>
        <dbReference type="EMBL" id="CDN39338.1"/>
    </source>
</evidence>
<protein>
    <submittedName>
        <fullName evidence="1">Uncharacterized protein</fullName>
    </submittedName>
</protein>
<accession>W8YCV2</accession>
<dbReference type="HOGENOM" id="CLU_3018620_0_0_9"/>
<gene>
    <name evidence="1" type="ORF">BTDB27_p000001</name>
</gene>
<dbReference type="AlphaFoldDB" id="W8YCV2"/>
<organism evidence="1">
    <name type="scientific">Bacillus thuringiensis DB27</name>
    <dbReference type="NCBI Taxonomy" id="1431339"/>
    <lineage>
        <taxon>Bacteria</taxon>
        <taxon>Bacillati</taxon>
        <taxon>Bacillota</taxon>
        <taxon>Bacilli</taxon>
        <taxon>Bacillales</taxon>
        <taxon>Bacillaceae</taxon>
        <taxon>Bacillus</taxon>
        <taxon>Bacillus cereus group</taxon>
    </lineage>
</organism>
<feature type="non-terminal residue" evidence="1">
    <location>
        <position position="56"/>
    </location>
</feature>
<reference evidence="1" key="2">
    <citation type="submission" date="2014-01" db="EMBL/GenBank/DDBJ databases">
        <authorList>
            <person name="Aslett M."/>
        </authorList>
    </citation>
    <scope>NUCLEOTIDE SEQUENCE [LARGE SCALE GENOMIC DNA]</scope>
    <source>
        <strain evidence="1">DB27</strain>
    </source>
</reference>
<proteinExistence type="predicted"/>
<reference evidence="1" key="1">
    <citation type="submission" date="2014-01" db="EMBL/GenBank/DDBJ databases">
        <title>Draft genome sequence of highly nematicidal Bacillus thuringiensis DB27.</title>
        <authorList>
            <person name="Iatsenko I."/>
            <person name="Pickard D."/>
            <person name="Corton C."/>
            <person name="Dougan G."/>
            <person name="Sommer R.J."/>
        </authorList>
    </citation>
    <scope>NUCLEOTIDE SEQUENCE [LARGE SCALE GENOMIC DNA]</scope>
    <source>
        <strain evidence="1">DB27</strain>
    </source>
</reference>
<sequence length="56" mass="6316">MTIGHFPSTSIANNIKEVQSIFHHASDLIIQNIHVKEGTLYSSVLYLDSLTNKEFL</sequence>
<dbReference type="Proteomes" id="UP000030682">
    <property type="component" value="Unassembled WGS sequence"/>
</dbReference>
<name>W8YCV2_BACTU</name>